<evidence type="ECO:0000259" key="1">
    <source>
        <dbReference type="PROSITE" id="PS50011"/>
    </source>
</evidence>
<dbReference type="Proteomes" id="UP001470230">
    <property type="component" value="Unassembled WGS sequence"/>
</dbReference>
<reference evidence="2 3" key="1">
    <citation type="submission" date="2024-04" db="EMBL/GenBank/DDBJ databases">
        <title>Tritrichomonas musculus Genome.</title>
        <authorList>
            <person name="Alves-Ferreira E."/>
            <person name="Grigg M."/>
            <person name="Lorenzi H."/>
            <person name="Galac M."/>
        </authorList>
    </citation>
    <scope>NUCLEOTIDE SEQUENCE [LARGE SCALE GENOMIC DNA]</scope>
    <source>
        <strain evidence="2 3">EAF2021</strain>
    </source>
</reference>
<proteinExistence type="predicted"/>
<dbReference type="InterPro" id="IPR011009">
    <property type="entry name" value="Kinase-like_dom_sf"/>
</dbReference>
<sequence length="259" mass="30207">MPAHSHLKHYFRSIERRTSLDHPAILPFTGFSCDNQEYSIIEPYMENGSLEKLIQDCAAGHEVPNFETTRSIIIFGIAAGMAYIHQKGITHLNLYSNTIFLDSENHPKIGGIKENFIEKYGMDMGDHVIPNCYYCSLSPEMIEAKKTTNRSDVFSYSAILYQMFMFKTLKSEKENLISYLDKIVAGKRIEIEEDKIPRKWADLIRQCWHNDMYERPSFIEIVAKFMDKKDEYFNDPKINQEELSRYIDAVTRGLDFSRL</sequence>
<dbReference type="PROSITE" id="PS50011">
    <property type="entry name" value="PROTEIN_KINASE_DOM"/>
    <property type="match status" value="1"/>
</dbReference>
<evidence type="ECO:0000313" key="2">
    <source>
        <dbReference type="EMBL" id="KAK8840182.1"/>
    </source>
</evidence>
<dbReference type="InterPro" id="IPR051681">
    <property type="entry name" value="Ser/Thr_Kinases-Pseudokinases"/>
</dbReference>
<dbReference type="PANTHER" id="PTHR44329">
    <property type="entry name" value="SERINE/THREONINE-PROTEIN KINASE TNNI3K-RELATED"/>
    <property type="match status" value="1"/>
</dbReference>
<protein>
    <recommendedName>
        <fullName evidence="1">Protein kinase domain-containing protein</fullName>
    </recommendedName>
</protein>
<name>A0ABR2H3M4_9EUKA</name>
<keyword evidence="3" id="KW-1185">Reference proteome</keyword>
<gene>
    <name evidence="2" type="ORF">M9Y10_031126</name>
</gene>
<dbReference type="InterPro" id="IPR000719">
    <property type="entry name" value="Prot_kinase_dom"/>
</dbReference>
<dbReference type="EMBL" id="JAPFFF010000048">
    <property type="protein sequence ID" value="KAK8840182.1"/>
    <property type="molecule type" value="Genomic_DNA"/>
</dbReference>
<dbReference type="Pfam" id="PF07714">
    <property type="entry name" value="PK_Tyr_Ser-Thr"/>
    <property type="match status" value="1"/>
</dbReference>
<dbReference type="InterPro" id="IPR001245">
    <property type="entry name" value="Ser-Thr/Tyr_kinase_cat_dom"/>
</dbReference>
<evidence type="ECO:0000313" key="3">
    <source>
        <dbReference type="Proteomes" id="UP001470230"/>
    </source>
</evidence>
<organism evidence="2 3">
    <name type="scientific">Tritrichomonas musculus</name>
    <dbReference type="NCBI Taxonomy" id="1915356"/>
    <lineage>
        <taxon>Eukaryota</taxon>
        <taxon>Metamonada</taxon>
        <taxon>Parabasalia</taxon>
        <taxon>Tritrichomonadida</taxon>
        <taxon>Tritrichomonadidae</taxon>
        <taxon>Tritrichomonas</taxon>
    </lineage>
</organism>
<dbReference type="Gene3D" id="1.10.510.10">
    <property type="entry name" value="Transferase(Phosphotransferase) domain 1"/>
    <property type="match status" value="1"/>
</dbReference>
<dbReference type="SUPFAM" id="SSF56112">
    <property type="entry name" value="Protein kinase-like (PK-like)"/>
    <property type="match status" value="1"/>
</dbReference>
<accession>A0ABR2H3M4</accession>
<comment type="caution">
    <text evidence="2">The sequence shown here is derived from an EMBL/GenBank/DDBJ whole genome shotgun (WGS) entry which is preliminary data.</text>
</comment>
<feature type="domain" description="Protein kinase" evidence="1">
    <location>
        <begin position="1"/>
        <end position="233"/>
    </location>
</feature>